<evidence type="ECO:0000313" key="2">
    <source>
        <dbReference type="Proteomes" id="UP000055014"/>
    </source>
</evidence>
<dbReference type="PATRIC" id="fig|1236046.5.peg.270"/>
<evidence type="ECO:0000313" key="1">
    <source>
        <dbReference type="EMBL" id="KUK90114.1"/>
    </source>
</evidence>
<dbReference type="AlphaFoldDB" id="A0A117M8D9"/>
<dbReference type="EMBL" id="LGGW01000051">
    <property type="protein sequence ID" value="KUK90114.1"/>
    <property type="molecule type" value="Genomic_DNA"/>
</dbReference>
<proteinExistence type="predicted"/>
<sequence length="65" mass="7619">NLAHLSEEGIGARIDLLIGSRFSWRLALYKFETAYLYAAYPLAIRMGVMLQNMRLLPYFDFKLLY</sequence>
<dbReference type="Proteomes" id="UP000055014">
    <property type="component" value="Unassembled WGS sequence"/>
</dbReference>
<organism evidence="1 2">
    <name type="scientific">Mesotoga infera</name>
    <dbReference type="NCBI Taxonomy" id="1236046"/>
    <lineage>
        <taxon>Bacteria</taxon>
        <taxon>Thermotogati</taxon>
        <taxon>Thermotogota</taxon>
        <taxon>Thermotogae</taxon>
        <taxon>Kosmotogales</taxon>
        <taxon>Kosmotogaceae</taxon>
        <taxon>Mesotoga</taxon>
    </lineage>
</organism>
<comment type="caution">
    <text evidence="1">The sequence shown here is derived from an EMBL/GenBank/DDBJ whole genome shotgun (WGS) entry which is preliminary data.</text>
</comment>
<name>A0A117M8D9_9BACT</name>
<feature type="non-terminal residue" evidence="1">
    <location>
        <position position="1"/>
    </location>
</feature>
<accession>A0A117M8D9</accession>
<gene>
    <name evidence="1" type="ORF">XE02_0699</name>
</gene>
<protein>
    <submittedName>
        <fullName evidence="1">Uncharacterized protein</fullName>
    </submittedName>
</protein>
<reference evidence="2" key="1">
    <citation type="journal article" date="2015" name="MBio">
        <title>Genome-Resolved Metagenomic Analysis Reveals Roles for Candidate Phyla and Other Microbial Community Members in Biogeochemical Transformations in Oil Reservoirs.</title>
        <authorList>
            <person name="Hu P."/>
            <person name="Tom L."/>
            <person name="Singh A."/>
            <person name="Thomas B.C."/>
            <person name="Baker B.J."/>
            <person name="Piceno Y.M."/>
            <person name="Andersen G.L."/>
            <person name="Banfield J.F."/>
        </authorList>
    </citation>
    <scope>NUCLEOTIDE SEQUENCE [LARGE SCALE GENOMIC DNA]</scope>
</reference>